<evidence type="ECO:0000313" key="2">
    <source>
        <dbReference type="EMBL" id="QEH62061.1"/>
    </source>
</evidence>
<dbReference type="Proteomes" id="UP000323144">
    <property type="component" value="Chromosome"/>
</dbReference>
<evidence type="ECO:0000313" key="3">
    <source>
        <dbReference type="Proteomes" id="UP000323144"/>
    </source>
</evidence>
<dbReference type="RefSeq" id="WP_166508432.1">
    <property type="nucleotide sequence ID" value="NZ_CP043026.1"/>
</dbReference>
<keyword evidence="1" id="KW-0175">Coiled coil</keyword>
<accession>A0A5B9Y4U0</accession>
<feature type="coiled-coil region" evidence="1">
    <location>
        <begin position="247"/>
        <end position="274"/>
    </location>
</feature>
<proteinExistence type="predicted"/>
<organism evidence="2 3">
    <name type="scientific">Spiroplasma chinense</name>
    <dbReference type="NCBI Taxonomy" id="216932"/>
    <lineage>
        <taxon>Bacteria</taxon>
        <taxon>Bacillati</taxon>
        <taxon>Mycoplasmatota</taxon>
        <taxon>Mollicutes</taxon>
        <taxon>Entomoplasmatales</taxon>
        <taxon>Spiroplasmataceae</taxon>
        <taxon>Spiroplasma</taxon>
    </lineage>
</organism>
<dbReference type="AlphaFoldDB" id="A0A5B9Y4U0"/>
<protein>
    <recommendedName>
        <fullName evidence="4">Nucleotidyltransferase</fullName>
    </recommendedName>
</protein>
<dbReference type="EMBL" id="CP043026">
    <property type="protein sequence ID" value="QEH62061.1"/>
    <property type="molecule type" value="Genomic_DNA"/>
</dbReference>
<reference evidence="2 3" key="1">
    <citation type="submission" date="2019-08" db="EMBL/GenBank/DDBJ databases">
        <title>Complete genome sequence of Spiroplasma chinense CCH (DSM 19755).</title>
        <authorList>
            <person name="Shen H.-Y."/>
            <person name="Lin Y.-C."/>
            <person name="Chou L."/>
            <person name="Kuo C.-H."/>
        </authorList>
    </citation>
    <scope>NUCLEOTIDE SEQUENCE [LARGE SCALE GENOMIC DNA]</scope>
    <source>
        <strain evidence="2 3">CCH</strain>
    </source>
</reference>
<evidence type="ECO:0000256" key="1">
    <source>
        <dbReference type="SAM" id="Coils"/>
    </source>
</evidence>
<sequence length="285" mass="34106">MENLKTLKNLIDRNENKRKKLYDKTIKILDDFVQENKMFFLEWHDKKPYLVRGSFAHNLDSDYTTNIDIWILLKKVSKKDDEEHNLFIFNWFEGMMKEKFAQYSVSTYQTKSSIDINIEDHFNISVVPFVLDREQNIRRMYKTKKGSLSLDEETDILPEPEFNVKFKKIGTKGSRDNIRTLIIALKIIIQNKFPNISGDIIENFILDTYMDLGKINHITAFRKVISKVAYGDLNTYVIEKYSKWKTYEKYEQDFARLQKMAREMDEKIREKNSENYIDILIHYIS</sequence>
<evidence type="ECO:0008006" key="4">
    <source>
        <dbReference type="Google" id="ProtNLM"/>
    </source>
</evidence>
<name>A0A5B9Y4U0_9MOLU</name>
<dbReference type="KEGG" id="schi:SCHIN_v1c08660"/>
<gene>
    <name evidence="2" type="ORF">SCHIN_v1c08660</name>
</gene>
<keyword evidence="3" id="KW-1185">Reference proteome</keyword>